<accession>A0ABR0WSA2</accession>
<dbReference type="InterPro" id="IPR017441">
    <property type="entry name" value="Protein_kinase_ATP_BS"/>
</dbReference>
<dbReference type="PANTHER" id="PTHR48056:SF73">
    <property type="entry name" value="LRR RECEPTOR-LIKE SERINE_THREONINE-PROTEIN KINASE EFR"/>
    <property type="match status" value="1"/>
</dbReference>
<evidence type="ECO:0000256" key="2">
    <source>
        <dbReference type="ARBA" id="ARBA00022614"/>
    </source>
</evidence>
<keyword evidence="11" id="KW-0325">Glycoprotein</keyword>
<dbReference type="SMART" id="SM00369">
    <property type="entry name" value="LRR_TYP"/>
    <property type="match status" value="9"/>
</dbReference>
<dbReference type="SUPFAM" id="SSF56112">
    <property type="entry name" value="Protein kinase-like (PK-like)"/>
    <property type="match status" value="1"/>
</dbReference>
<proteinExistence type="predicted"/>
<dbReference type="Gene3D" id="3.80.10.10">
    <property type="entry name" value="Ribonuclease Inhibitor"/>
    <property type="match status" value="4"/>
</dbReference>
<evidence type="ECO:0000256" key="12">
    <source>
        <dbReference type="PROSITE-ProRule" id="PRU10141"/>
    </source>
</evidence>
<keyword evidence="9 13" id="KW-1133">Transmembrane helix</keyword>
<comment type="subcellular location">
    <subcellularLocation>
        <location evidence="1">Membrane</location>
        <topology evidence="1">Single-pass membrane protein</topology>
    </subcellularLocation>
</comment>
<feature type="binding site" evidence="12">
    <location>
        <position position="641"/>
    </location>
    <ligand>
        <name>ATP</name>
        <dbReference type="ChEBI" id="CHEBI:30616"/>
    </ligand>
</feature>
<dbReference type="InterPro" id="IPR050647">
    <property type="entry name" value="Plant_LRR-RLKs"/>
</dbReference>
<keyword evidence="6 12" id="KW-0547">Nucleotide-binding</keyword>
<dbReference type="InterPro" id="IPR032675">
    <property type="entry name" value="LRR_dom_sf"/>
</dbReference>
<dbReference type="EMBL" id="JABTTQ020000009">
    <property type="protein sequence ID" value="KAK6150024.1"/>
    <property type="molecule type" value="Genomic_DNA"/>
</dbReference>
<keyword evidence="3" id="KW-0808">Transferase</keyword>
<dbReference type="PROSITE" id="PS50011">
    <property type="entry name" value="PROTEIN_KINASE_DOM"/>
    <property type="match status" value="1"/>
</dbReference>
<dbReference type="PANTHER" id="PTHR48056">
    <property type="entry name" value="LRR RECEPTOR-LIKE SERINE/THREONINE-PROTEIN KINASE-RELATED"/>
    <property type="match status" value="1"/>
</dbReference>
<dbReference type="PRINTS" id="PR00019">
    <property type="entry name" value="LEURICHRPT"/>
</dbReference>
<organism evidence="15 16">
    <name type="scientific">Rehmannia glutinosa</name>
    <name type="common">Chinese foxglove</name>
    <dbReference type="NCBI Taxonomy" id="99300"/>
    <lineage>
        <taxon>Eukaryota</taxon>
        <taxon>Viridiplantae</taxon>
        <taxon>Streptophyta</taxon>
        <taxon>Embryophyta</taxon>
        <taxon>Tracheophyta</taxon>
        <taxon>Spermatophyta</taxon>
        <taxon>Magnoliopsida</taxon>
        <taxon>eudicotyledons</taxon>
        <taxon>Gunneridae</taxon>
        <taxon>Pentapetalae</taxon>
        <taxon>asterids</taxon>
        <taxon>lamiids</taxon>
        <taxon>Lamiales</taxon>
        <taxon>Orobanchaceae</taxon>
        <taxon>Rehmannieae</taxon>
        <taxon>Rehmannia</taxon>
    </lineage>
</organism>
<dbReference type="PROSITE" id="PS00107">
    <property type="entry name" value="PROTEIN_KINASE_ATP"/>
    <property type="match status" value="1"/>
</dbReference>
<keyword evidence="16" id="KW-1185">Reference proteome</keyword>
<keyword evidence="10 13" id="KW-0472">Membrane</keyword>
<sequence length="864" mass="95458">MDLSATIPPQFGNLSFLVSLDMSNNKFHGDLPEELANLRRLKYLNLRENQLSGSVPANFFNISTLEKSISLITIYPVKFREIGELRNLEYLTLDEVGLRGPISSFIYNISTLQWLYLGQNNLTGNLPMEICLYLPAIQGLYLGQNQMTGSIPKQLGNCSSLVELYLDANMFTGQIPGTIFNMSTLRTLSVRENRIIGNLPSTMGQHLPNLGAILLGQNNLTGPIPDSISSASKNDFTSESSSDMGFLTSLTNCRSLRTMWIQNNSFSGHLPNSIGNFSSSLEQIDASNSGIKGIIPIEIGNLSSLQSLYMDNNFFTGFIPTTIIGLKNLQALSLIGNNLSGLIPDDICYLSNLGELTLSKNKLYGPVPACLSNITALRYLNLDSNELNSSISPSIGGLRDLLRFNLFSNFLSGQIPGEIGNLRVVTSIDLSSNELSGGIPSTITGLNNLINLSLSHNRLEGPIPDLLGNVISLERLDLSHNNLTGVIPKSMEELQHLEYLNLSINKLTGEIPNGGPFGHFNYQSFISNDALCGSPRLSVHACRSDNHHKRLKTLLRVLLIPLAVVSTFFALTVSVFLIKRRRKNKVPAQIDLLRTVMLDRISYRDVEIATDRFSESNLLGVGSFGSVYKGVFSDGTVVAVKVFNLQIEGGFKSFDTECEVLRNIRHRNLTKVVSSCTNLDFRALILEYMPNGSLEKLLYSQNEVLNLQQRLSVMIDVASAIDYLHYGYGTPIVHCDLKPSNVLLDESMVAHVSDFGIAKLVNAEDSVVQTKTLATFGYIAPVWIGRTGFHKMRRLQFRHNADGNIHEKRPTDDLFTEDESLEKKVDCISLIMKLALDCSVELPGERTNMKDALATLQKIGKQFL</sequence>
<dbReference type="InterPro" id="IPR000719">
    <property type="entry name" value="Prot_kinase_dom"/>
</dbReference>
<evidence type="ECO:0000256" key="3">
    <source>
        <dbReference type="ARBA" id="ARBA00022679"/>
    </source>
</evidence>
<keyword evidence="7" id="KW-0418">Kinase</keyword>
<evidence type="ECO:0000256" key="8">
    <source>
        <dbReference type="ARBA" id="ARBA00022840"/>
    </source>
</evidence>
<dbReference type="Pfam" id="PF00069">
    <property type="entry name" value="Pkinase"/>
    <property type="match status" value="1"/>
</dbReference>
<dbReference type="InterPro" id="IPR003591">
    <property type="entry name" value="Leu-rich_rpt_typical-subtyp"/>
</dbReference>
<dbReference type="InterPro" id="IPR011009">
    <property type="entry name" value="Kinase-like_dom_sf"/>
</dbReference>
<evidence type="ECO:0000256" key="4">
    <source>
        <dbReference type="ARBA" id="ARBA00022692"/>
    </source>
</evidence>
<keyword evidence="2" id="KW-0433">Leucine-rich repeat</keyword>
<reference evidence="15 16" key="1">
    <citation type="journal article" date="2021" name="Comput. Struct. Biotechnol. J.">
        <title>De novo genome assembly of the potent medicinal plant Rehmannia glutinosa using nanopore technology.</title>
        <authorList>
            <person name="Ma L."/>
            <person name="Dong C."/>
            <person name="Song C."/>
            <person name="Wang X."/>
            <person name="Zheng X."/>
            <person name="Niu Y."/>
            <person name="Chen S."/>
            <person name="Feng W."/>
        </authorList>
    </citation>
    <scope>NUCLEOTIDE SEQUENCE [LARGE SCALE GENOMIC DNA]</scope>
    <source>
        <strain evidence="15">DH-2019</strain>
    </source>
</reference>
<protein>
    <recommendedName>
        <fullName evidence="14">Protein kinase domain-containing protein</fullName>
    </recommendedName>
</protein>
<gene>
    <name evidence="15" type="ORF">DH2020_017549</name>
</gene>
<dbReference type="Pfam" id="PF23598">
    <property type="entry name" value="LRR_14"/>
    <property type="match status" value="1"/>
</dbReference>
<dbReference type="SUPFAM" id="SSF52058">
    <property type="entry name" value="L domain-like"/>
    <property type="match status" value="2"/>
</dbReference>
<dbReference type="Pfam" id="PF13855">
    <property type="entry name" value="LRR_8"/>
    <property type="match status" value="2"/>
</dbReference>
<dbReference type="Pfam" id="PF00560">
    <property type="entry name" value="LRR_1"/>
    <property type="match status" value="3"/>
</dbReference>
<dbReference type="Gene3D" id="3.30.200.20">
    <property type="entry name" value="Phosphorylase Kinase, domain 1"/>
    <property type="match status" value="1"/>
</dbReference>
<dbReference type="Gene3D" id="1.10.510.10">
    <property type="entry name" value="Transferase(Phosphotransferase) domain 1"/>
    <property type="match status" value="1"/>
</dbReference>
<feature type="domain" description="Protein kinase" evidence="14">
    <location>
        <begin position="613"/>
        <end position="864"/>
    </location>
</feature>
<evidence type="ECO:0000256" key="7">
    <source>
        <dbReference type="ARBA" id="ARBA00022777"/>
    </source>
</evidence>
<feature type="transmembrane region" description="Helical" evidence="13">
    <location>
        <begin position="554"/>
        <end position="578"/>
    </location>
</feature>
<evidence type="ECO:0000256" key="9">
    <source>
        <dbReference type="ARBA" id="ARBA00022989"/>
    </source>
</evidence>
<keyword evidence="4 13" id="KW-0812">Transmembrane</keyword>
<dbReference type="SMART" id="SM00220">
    <property type="entry name" value="S_TKc"/>
    <property type="match status" value="1"/>
</dbReference>
<evidence type="ECO:0000256" key="6">
    <source>
        <dbReference type="ARBA" id="ARBA00022741"/>
    </source>
</evidence>
<keyword evidence="8 12" id="KW-0067">ATP-binding</keyword>
<name>A0ABR0WSA2_REHGL</name>
<evidence type="ECO:0000256" key="13">
    <source>
        <dbReference type="SAM" id="Phobius"/>
    </source>
</evidence>
<dbReference type="InterPro" id="IPR008271">
    <property type="entry name" value="Ser/Thr_kinase_AS"/>
</dbReference>
<evidence type="ECO:0000256" key="11">
    <source>
        <dbReference type="ARBA" id="ARBA00023180"/>
    </source>
</evidence>
<comment type="caution">
    <text evidence="15">The sequence shown here is derived from an EMBL/GenBank/DDBJ whole genome shotgun (WGS) entry which is preliminary data.</text>
</comment>
<evidence type="ECO:0000313" key="15">
    <source>
        <dbReference type="EMBL" id="KAK6150024.1"/>
    </source>
</evidence>
<dbReference type="InterPro" id="IPR055414">
    <property type="entry name" value="LRR_R13L4/SHOC2-like"/>
</dbReference>
<evidence type="ECO:0000256" key="10">
    <source>
        <dbReference type="ARBA" id="ARBA00023136"/>
    </source>
</evidence>
<evidence type="ECO:0000256" key="5">
    <source>
        <dbReference type="ARBA" id="ARBA00022737"/>
    </source>
</evidence>
<keyword evidence="5" id="KW-0677">Repeat</keyword>
<evidence type="ECO:0000313" key="16">
    <source>
        <dbReference type="Proteomes" id="UP001318860"/>
    </source>
</evidence>
<evidence type="ECO:0000259" key="14">
    <source>
        <dbReference type="PROSITE" id="PS50011"/>
    </source>
</evidence>
<evidence type="ECO:0000256" key="1">
    <source>
        <dbReference type="ARBA" id="ARBA00004167"/>
    </source>
</evidence>
<dbReference type="Proteomes" id="UP001318860">
    <property type="component" value="Unassembled WGS sequence"/>
</dbReference>
<dbReference type="InterPro" id="IPR001611">
    <property type="entry name" value="Leu-rich_rpt"/>
</dbReference>
<dbReference type="PROSITE" id="PS00108">
    <property type="entry name" value="PROTEIN_KINASE_ST"/>
    <property type="match status" value="1"/>
</dbReference>